<feature type="modified residue" description="4-aspartylphosphate" evidence="6">
    <location>
        <position position="69"/>
    </location>
</feature>
<feature type="domain" description="Response regulatory" evidence="8">
    <location>
        <begin position="20"/>
        <end position="134"/>
    </location>
</feature>
<evidence type="ECO:0000256" key="6">
    <source>
        <dbReference type="PROSITE-ProRule" id="PRU00169"/>
    </source>
</evidence>
<dbReference type="AlphaFoldDB" id="A0A426RU29"/>
<proteinExistence type="predicted"/>
<dbReference type="PANTHER" id="PTHR48111:SF1">
    <property type="entry name" value="TWO-COMPONENT RESPONSE REGULATOR ORR33"/>
    <property type="match status" value="1"/>
</dbReference>
<comment type="caution">
    <text evidence="10">The sequence shown here is derived from an EMBL/GenBank/DDBJ whole genome shotgun (WGS) entry which is preliminary data.</text>
</comment>
<dbReference type="GO" id="GO:0006355">
    <property type="term" value="P:regulation of DNA-templated transcription"/>
    <property type="evidence" value="ECO:0007669"/>
    <property type="project" value="InterPro"/>
</dbReference>
<protein>
    <submittedName>
        <fullName evidence="10">DNA-binding response regulator</fullName>
    </submittedName>
</protein>
<feature type="DNA-binding region" description="OmpR/PhoB-type" evidence="7">
    <location>
        <begin position="145"/>
        <end position="244"/>
    </location>
</feature>
<dbReference type="GO" id="GO:0032993">
    <property type="term" value="C:protein-DNA complex"/>
    <property type="evidence" value="ECO:0007669"/>
    <property type="project" value="TreeGrafter"/>
</dbReference>
<evidence type="ECO:0000256" key="3">
    <source>
        <dbReference type="ARBA" id="ARBA00023015"/>
    </source>
</evidence>
<gene>
    <name evidence="10" type="ORF">D7D48_06645</name>
</gene>
<dbReference type="InterPro" id="IPR001867">
    <property type="entry name" value="OmpR/PhoB-type_DNA-bd"/>
</dbReference>
<dbReference type="SMART" id="SM00862">
    <property type="entry name" value="Trans_reg_C"/>
    <property type="match status" value="1"/>
</dbReference>
<dbReference type="InterPro" id="IPR039420">
    <property type="entry name" value="WalR-like"/>
</dbReference>
<sequence length="260" mass="29232">MSQTLLDIRCNKGEIVSSYNIAVVEDDTIFAAELEEFLSSLGYTVAIYSSAQKFLTAVRQKECDLVIVDWSIPDLTGIEVIEYIRKFHPDMPSIMLTARTDRRDIIRGLEAGADDFVSKPVDPEILSLRINSVLRRYNGNVRTRPESIVLGPYLLRPSTSTVHLNDEAIILPKREFDMAMLFFTNPNRLLSRQYLAATLWGKIVDYQSRTIDTHVARLRKNLKLDPASGISLNALYGFGYTLQADGHAMNTAKEPLAMSA</sequence>
<dbReference type="InterPro" id="IPR036388">
    <property type="entry name" value="WH-like_DNA-bd_sf"/>
</dbReference>
<accession>A0A426RU29</accession>
<dbReference type="CDD" id="cd00383">
    <property type="entry name" value="trans_reg_C"/>
    <property type="match status" value="1"/>
</dbReference>
<organism evidence="10 11">
    <name type="scientific">Sphingorhabdus wooponensis</name>
    <dbReference type="NCBI Taxonomy" id="940136"/>
    <lineage>
        <taxon>Bacteria</taxon>
        <taxon>Pseudomonadati</taxon>
        <taxon>Pseudomonadota</taxon>
        <taxon>Alphaproteobacteria</taxon>
        <taxon>Sphingomonadales</taxon>
        <taxon>Sphingomonadaceae</taxon>
        <taxon>Sphingorhabdus</taxon>
    </lineage>
</organism>
<dbReference type="GO" id="GO:0005829">
    <property type="term" value="C:cytosol"/>
    <property type="evidence" value="ECO:0007669"/>
    <property type="project" value="TreeGrafter"/>
</dbReference>
<dbReference type="InterPro" id="IPR001789">
    <property type="entry name" value="Sig_transdc_resp-reg_receiver"/>
</dbReference>
<dbReference type="SUPFAM" id="SSF52172">
    <property type="entry name" value="CheY-like"/>
    <property type="match status" value="1"/>
</dbReference>
<dbReference type="GO" id="GO:0000156">
    <property type="term" value="F:phosphorelay response regulator activity"/>
    <property type="evidence" value="ECO:0007669"/>
    <property type="project" value="TreeGrafter"/>
</dbReference>
<dbReference type="PROSITE" id="PS51755">
    <property type="entry name" value="OMPR_PHOB"/>
    <property type="match status" value="1"/>
</dbReference>
<evidence type="ECO:0000256" key="5">
    <source>
        <dbReference type="ARBA" id="ARBA00023163"/>
    </source>
</evidence>
<dbReference type="PROSITE" id="PS50110">
    <property type="entry name" value="RESPONSE_REGULATORY"/>
    <property type="match status" value="1"/>
</dbReference>
<dbReference type="Gene3D" id="3.40.50.2300">
    <property type="match status" value="1"/>
</dbReference>
<dbReference type="SMART" id="SM00448">
    <property type="entry name" value="REC"/>
    <property type="match status" value="1"/>
</dbReference>
<evidence type="ECO:0000256" key="1">
    <source>
        <dbReference type="ARBA" id="ARBA00022553"/>
    </source>
</evidence>
<keyword evidence="1 6" id="KW-0597">Phosphoprotein</keyword>
<evidence type="ECO:0000259" key="8">
    <source>
        <dbReference type="PROSITE" id="PS50110"/>
    </source>
</evidence>
<keyword evidence="11" id="KW-1185">Reference proteome</keyword>
<dbReference type="InterPro" id="IPR011006">
    <property type="entry name" value="CheY-like_superfamily"/>
</dbReference>
<evidence type="ECO:0000256" key="4">
    <source>
        <dbReference type="ARBA" id="ARBA00023125"/>
    </source>
</evidence>
<dbReference type="GO" id="GO:0000976">
    <property type="term" value="F:transcription cis-regulatory region binding"/>
    <property type="evidence" value="ECO:0007669"/>
    <property type="project" value="TreeGrafter"/>
</dbReference>
<feature type="domain" description="OmpR/PhoB-type" evidence="9">
    <location>
        <begin position="145"/>
        <end position="244"/>
    </location>
</feature>
<evidence type="ECO:0000256" key="7">
    <source>
        <dbReference type="PROSITE-ProRule" id="PRU01091"/>
    </source>
</evidence>
<keyword evidence="4 7" id="KW-0238">DNA-binding</keyword>
<evidence type="ECO:0000313" key="11">
    <source>
        <dbReference type="Proteomes" id="UP000268553"/>
    </source>
</evidence>
<evidence type="ECO:0000256" key="2">
    <source>
        <dbReference type="ARBA" id="ARBA00023012"/>
    </source>
</evidence>
<keyword evidence="3" id="KW-0805">Transcription regulation</keyword>
<dbReference type="EMBL" id="RWJI01000001">
    <property type="protein sequence ID" value="RRQ52510.1"/>
    <property type="molecule type" value="Genomic_DNA"/>
</dbReference>
<dbReference type="Proteomes" id="UP000268553">
    <property type="component" value="Unassembled WGS sequence"/>
</dbReference>
<dbReference type="Pfam" id="PF00072">
    <property type="entry name" value="Response_reg"/>
    <property type="match status" value="1"/>
</dbReference>
<dbReference type="OrthoDB" id="9802426at2"/>
<dbReference type="Gene3D" id="1.10.10.10">
    <property type="entry name" value="Winged helix-like DNA-binding domain superfamily/Winged helix DNA-binding domain"/>
    <property type="match status" value="1"/>
</dbReference>
<keyword evidence="2" id="KW-0902">Two-component regulatory system</keyword>
<name>A0A426RU29_9SPHN</name>
<evidence type="ECO:0000313" key="10">
    <source>
        <dbReference type="EMBL" id="RRQ52510.1"/>
    </source>
</evidence>
<keyword evidence="5" id="KW-0804">Transcription</keyword>
<dbReference type="Pfam" id="PF00486">
    <property type="entry name" value="Trans_reg_C"/>
    <property type="match status" value="1"/>
</dbReference>
<dbReference type="PANTHER" id="PTHR48111">
    <property type="entry name" value="REGULATOR OF RPOS"/>
    <property type="match status" value="1"/>
</dbReference>
<evidence type="ECO:0000259" key="9">
    <source>
        <dbReference type="PROSITE" id="PS51755"/>
    </source>
</evidence>
<reference evidence="10 11" key="1">
    <citation type="submission" date="2018-12" db="EMBL/GenBank/DDBJ databases">
        <authorList>
            <person name="Kim S.-J."/>
            <person name="Jung G.-Y."/>
        </authorList>
    </citation>
    <scope>NUCLEOTIDE SEQUENCE [LARGE SCALE GENOMIC DNA]</scope>
    <source>
        <strain evidence="10 11">03SU3-P</strain>
    </source>
</reference>
<dbReference type="CDD" id="cd17574">
    <property type="entry name" value="REC_OmpR"/>
    <property type="match status" value="1"/>
</dbReference>